<evidence type="ECO:0000256" key="8">
    <source>
        <dbReference type="ARBA" id="ARBA00023242"/>
    </source>
</evidence>
<evidence type="ECO:0000313" key="11">
    <source>
        <dbReference type="EMBL" id="KAK4800667.1"/>
    </source>
</evidence>
<dbReference type="SUPFAM" id="SSF103612">
    <property type="entry name" value="SBT domain"/>
    <property type="match status" value="1"/>
</dbReference>
<protein>
    <recommendedName>
        <fullName evidence="10">SBP-type domain-containing protein</fullName>
    </recommendedName>
</protein>
<evidence type="ECO:0000313" key="12">
    <source>
        <dbReference type="Proteomes" id="UP001346149"/>
    </source>
</evidence>
<evidence type="ECO:0000256" key="1">
    <source>
        <dbReference type="ARBA" id="ARBA00004123"/>
    </source>
</evidence>
<keyword evidence="6" id="KW-0238">DNA-binding</keyword>
<reference evidence="11 12" key="1">
    <citation type="journal article" date="2023" name="Hortic Res">
        <title>Pangenome of water caltrop reveals structural variations and asymmetric subgenome divergence after allopolyploidization.</title>
        <authorList>
            <person name="Zhang X."/>
            <person name="Chen Y."/>
            <person name="Wang L."/>
            <person name="Yuan Y."/>
            <person name="Fang M."/>
            <person name="Shi L."/>
            <person name="Lu R."/>
            <person name="Comes H.P."/>
            <person name="Ma Y."/>
            <person name="Chen Y."/>
            <person name="Huang G."/>
            <person name="Zhou Y."/>
            <person name="Zheng Z."/>
            <person name="Qiu Y."/>
        </authorList>
    </citation>
    <scope>NUCLEOTIDE SEQUENCE [LARGE SCALE GENOMIC DNA]</scope>
    <source>
        <strain evidence="11">F231</strain>
    </source>
</reference>
<dbReference type="PANTHER" id="PTHR31251:SF160">
    <property type="entry name" value="SBP-TYPE DOMAIN-CONTAINING PROTEIN"/>
    <property type="match status" value="1"/>
</dbReference>
<gene>
    <name evidence="11" type="ORF">SAY86_021154</name>
</gene>
<dbReference type="Proteomes" id="UP001346149">
    <property type="component" value="Unassembled WGS sequence"/>
</dbReference>
<dbReference type="GO" id="GO:0005634">
    <property type="term" value="C:nucleus"/>
    <property type="evidence" value="ECO:0007669"/>
    <property type="project" value="UniProtKB-SubCell"/>
</dbReference>
<dbReference type="EMBL" id="JAXQNO010000003">
    <property type="protein sequence ID" value="KAK4800667.1"/>
    <property type="molecule type" value="Genomic_DNA"/>
</dbReference>
<evidence type="ECO:0000256" key="9">
    <source>
        <dbReference type="PROSITE-ProRule" id="PRU00470"/>
    </source>
</evidence>
<sequence>MESWNYISQHKEIVSKSQSISPLDLLLRSKNPFPNWELIKTPSSPGDHILVSGSQPPLDMGQGCFGVELGSQQMIAKQLASESGSDVLSGRFGRGRDMIRTINTFSKEEDSTAKFSSSVVESNNGVSPFVDLKLGRFSDIGDHHSSMFLQRDVLPSPKPTAPAKRARAKGIGSHTAYCQVYGCNKDLSSSKDYHKRHKVCEAHSKTSKVIVNGIEQRFCQQCSRFHFLAEFDDGKRSCRRRLAGHNERRRKPQGGTHFSRNGRLIQPLTGDRLQGITLEATSFTCLPGRTFANPENYGTHDILESITLDERTDHCGSLTAIPLPSGHVDSKSPVIHYTNCEKRCPFTHEAGITSSTSSGIFGDQISLPRSCFHDSPYGGKEFSCYNAAATLQGFSGISESGCALSLLSSPSQNCSSYSLGQVSSRVMGEGLSKLATFLGTNSEEGKQTSPIVIPGCNDTVNYEITEGILNGSVVLHGKGNIPCDDVPTISLSQLSSKLQLVEDQRQSLQMQEDNPFSVLGSLEGFNKEGSKVPSRESWLDIFP</sequence>
<dbReference type="Gene3D" id="4.10.1100.10">
    <property type="entry name" value="Transcription factor, SBP-box domain"/>
    <property type="match status" value="1"/>
</dbReference>
<dbReference type="InterPro" id="IPR044817">
    <property type="entry name" value="SBP-like"/>
</dbReference>
<keyword evidence="3 9" id="KW-0863">Zinc-finger</keyword>
<evidence type="ECO:0000256" key="7">
    <source>
        <dbReference type="ARBA" id="ARBA00023163"/>
    </source>
</evidence>
<evidence type="ECO:0000256" key="4">
    <source>
        <dbReference type="ARBA" id="ARBA00022833"/>
    </source>
</evidence>
<dbReference type="InterPro" id="IPR036893">
    <property type="entry name" value="SBP_sf"/>
</dbReference>
<evidence type="ECO:0000259" key="10">
    <source>
        <dbReference type="PROSITE" id="PS51141"/>
    </source>
</evidence>
<dbReference type="Pfam" id="PF03110">
    <property type="entry name" value="SBP"/>
    <property type="match status" value="1"/>
</dbReference>
<comment type="subcellular location">
    <subcellularLocation>
        <location evidence="1">Nucleus</location>
    </subcellularLocation>
</comment>
<keyword evidence="7" id="KW-0804">Transcription</keyword>
<keyword evidence="12" id="KW-1185">Reference proteome</keyword>
<evidence type="ECO:0000256" key="5">
    <source>
        <dbReference type="ARBA" id="ARBA00023015"/>
    </source>
</evidence>
<keyword evidence="8" id="KW-0539">Nucleus</keyword>
<dbReference type="GO" id="GO:0008270">
    <property type="term" value="F:zinc ion binding"/>
    <property type="evidence" value="ECO:0007669"/>
    <property type="project" value="UniProtKB-KW"/>
</dbReference>
<dbReference type="InterPro" id="IPR004333">
    <property type="entry name" value="SBP_dom"/>
</dbReference>
<keyword evidence="4" id="KW-0862">Zinc</keyword>
<name>A0AAN7M9G6_TRANT</name>
<proteinExistence type="predicted"/>
<evidence type="ECO:0000256" key="6">
    <source>
        <dbReference type="ARBA" id="ARBA00023125"/>
    </source>
</evidence>
<dbReference type="PANTHER" id="PTHR31251">
    <property type="entry name" value="SQUAMOSA PROMOTER-BINDING-LIKE PROTEIN 4"/>
    <property type="match status" value="1"/>
</dbReference>
<keyword evidence="2" id="KW-0479">Metal-binding</keyword>
<dbReference type="AlphaFoldDB" id="A0AAN7M9G6"/>
<dbReference type="FunFam" id="4.10.1100.10:FF:000001">
    <property type="entry name" value="Squamosa promoter-binding-like protein 14"/>
    <property type="match status" value="1"/>
</dbReference>
<feature type="domain" description="SBP-type" evidence="10">
    <location>
        <begin position="175"/>
        <end position="252"/>
    </location>
</feature>
<comment type="caution">
    <text evidence="11">The sequence shown here is derived from an EMBL/GenBank/DDBJ whole genome shotgun (WGS) entry which is preliminary data.</text>
</comment>
<evidence type="ECO:0000256" key="2">
    <source>
        <dbReference type="ARBA" id="ARBA00022723"/>
    </source>
</evidence>
<accession>A0AAN7M9G6</accession>
<evidence type="ECO:0000256" key="3">
    <source>
        <dbReference type="ARBA" id="ARBA00022771"/>
    </source>
</evidence>
<organism evidence="11 12">
    <name type="scientific">Trapa natans</name>
    <name type="common">Water chestnut</name>
    <dbReference type="NCBI Taxonomy" id="22666"/>
    <lineage>
        <taxon>Eukaryota</taxon>
        <taxon>Viridiplantae</taxon>
        <taxon>Streptophyta</taxon>
        <taxon>Embryophyta</taxon>
        <taxon>Tracheophyta</taxon>
        <taxon>Spermatophyta</taxon>
        <taxon>Magnoliopsida</taxon>
        <taxon>eudicotyledons</taxon>
        <taxon>Gunneridae</taxon>
        <taxon>Pentapetalae</taxon>
        <taxon>rosids</taxon>
        <taxon>malvids</taxon>
        <taxon>Myrtales</taxon>
        <taxon>Lythraceae</taxon>
        <taxon>Trapa</taxon>
    </lineage>
</organism>
<dbReference type="PROSITE" id="PS51141">
    <property type="entry name" value="ZF_SBP"/>
    <property type="match status" value="1"/>
</dbReference>
<keyword evidence="5" id="KW-0805">Transcription regulation</keyword>
<dbReference type="GO" id="GO:0003677">
    <property type="term" value="F:DNA binding"/>
    <property type="evidence" value="ECO:0007669"/>
    <property type="project" value="UniProtKB-KW"/>
</dbReference>